<name>A0A6P2LNE9_BURL3</name>
<dbReference type="EMBL" id="CABVPY010000018">
    <property type="protein sequence ID" value="VWB70004.1"/>
    <property type="molecule type" value="Genomic_DNA"/>
</dbReference>
<feature type="signal peptide" evidence="1">
    <location>
        <begin position="1"/>
        <end position="20"/>
    </location>
</feature>
<sequence length="100" mass="10390">MSKRLIIVAMCCVAVTGCAASSGVVSQGDGTYFASKQAATGFSGPGNLKADVVNEAREYCGRGGKDLQIVKIDEAQPPFLLGNYPRAEVTFRCASTKAPA</sequence>
<dbReference type="Proteomes" id="UP000494170">
    <property type="component" value="Unassembled WGS sequence"/>
</dbReference>
<evidence type="ECO:0000313" key="3">
    <source>
        <dbReference type="Proteomes" id="UP000494170"/>
    </source>
</evidence>
<protein>
    <recommendedName>
        <fullName evidence="4">Lipoprotein</fullName>
    </recommendedName>
</protein>
<proteinExistence type="predicted"/>
<evidence type="ECO:0008006" key="4">
    <source>
        <dbReference type="Google" id="ProtNLM"/>
    </source>
</evidence>
<organism evidence="2 3">
    <name type="scientific">Burkholderia lata (strain ATCC 17760 / DSM 23089 / LMG 22485 / NCIMB 9086 / R18194 / 383)</name>
    <dbReference type="NCBI Taxonomy" id="482957"/>
    <lineage>
        <taxon>Bacteria</taxon>
        <taxon>Pseudomonadati</taxon>
        <taxon>Pseudomonadota</taxon>
        <taxon>Betaproteobacteria</taxon>
        <taxon>Burkholderiales</taxon>
        <taxon>Burkholderiaceae</taxon>
        <taxon>Burkholderia</taxon>
        <taxon>Burkholderia cepacia complex</taxon>
    </lineage>
</organism>
<feature type="chain" id="PRO_5026716572" description="Lipoprotein" evidence="1">
    <location>
        <begin position="21"/>
        <end position="100"/>
    </location>
</feature>
<reference evidence="2 3" key="1">
    <citation type="submission" date="2019-09" db="EMBL/GenBank/DDBJ databases">
        <authorList>
            <person name="Depoorter E."/>
        </authorList>
    </citation>
    <scope>NUCLEOTIDE SEQUENCE [LARGE SCALE GENOMIC DNA]</scope>
    <source>
        <strain evidence="2">LMG 6863</strain>
    </source>
</reference>
<evidence type="ECO:0000313" key="2">
    <source>
        <dbReference type="EMBL" id="VWB70004.1"/>
    </source>
</evidence>
<dbReference type="PROSITE" id="PS51257">
    <property type="entry name" value="PROKAR_LIPOPROTEIN"/>
    <property type="match status" value="1"/>
</dbReference>
<gene>
    <name evidence="2" type="ORF">BLA6863_03280</name>
</gene>
<dbReference type="AlphaFoldDB" id="A0A6P2LNE9"/>
<keyword evidence="1" id="KW-0732">Signal</keyword>
<accession>A0A6P2LNE9</accession>
<evidence type="ECO:0000256" key="1">
    <source>
        <dbReference type="SAM" id="SignalP"/>
    </source>
</evidence>